<accession>A0ABX7QWS2</accession>
<evidence type="ECO:0000256" key="1">
    <source>
        <dbReference type="HAMAP-Rule" id="MF_01845"/>
    </source>
</evidence>
<dbReference type="PANTHER" id="PTHR30501:SF2">
    <property type="entry name" value="UPF0597 PROTEIN YHAM"/>
    <property type="match status" value="1"/>
</dbReference>
<dbReference type="HAMAP" id="MF_01845">
    <property type="entry name" value="UPF0597"/>
    <property type="match status" value="1"/>
</dbReference>
<dbReference type="Proteomes" id="UP000662770">
    <property type="component" value="Chromosome"/>
</dbReference>
<dbReference type="PIRSF" id="PIRSF006054">
    <property type="entry name" value="UCP006054"/>
    <property type="match status" value="1"/>
</dbReference>
<organism evidence="3 4">
    <name type="scientific">Shewanella avicenniae</name>
    <dbReference type="NCBI Taxonomy" id="2814294"/>
    <lineage>
        <taxon>Bacteria</taxon>
        <taxon>Pseudomonadati</taxon>
        <taxon>Pseudomonadota</taxon>
        <taxon>Gammaproteobacteria</taxon>
        <taxon>Alteromonadales</taxon>
        <taxon>Shewanellaceae</taxon>
        <taxon>Shewanella</taxon>
    </lineage>
</organism>
<feature type="domain" description="Serine dehydratase-like alpha subunit" evidence="2">
    <location>
        <begin position="153"/>
        <end position="420"/>
    </location>
</feature>
<protein>
    <recommendedName>
        <fullName evidence="1">UPF0597 protein JYB87_04015</fullName>
    </recommendedName>
</protein>
<dbReference type="EMBL" id="CP071503">
    <property type="protein sequence ID" value="QSX35396.1"/>
    <property type="molecule type" value="Genomic_DNA"/>
</dbReference>
<dbReference type="PANTHER" id="PTHR30501">
    <property type="entry name" value="UPF0597 PROTEIN YHAM"/>
    <property type="match status" value="1"/>
</dbReference>
<evidence type="ECO:0000313" key="3">
    <source>
        <dbReference type="EMBL" id="QSX35396.1"/>
    </source>
</evidence>
<sequence>MWQTFIDTVKAEVLPALGCTEPVSVGLAAAIAREKLGQLPQAIQVQVSPNLMKNGMGVKVPGTGMNGLAIAAAAGVVGGDATAGLEVFHGLTAAHVQQAKVYLEQQQVNVAVTDTQRVLLAQVTLFSAERSVKVTIADEHTKVVSIEEDGITTFIREPVSTTTQNTAPAKLPAQASVLDIYQFATDVPLADIAFIEQSKVLNEALSKEGLSAEYGLQVGATLKRHVDRGLINGGLLTDVISRSAAASDARMGGAMLPAMSNSGSGNQGIAATMPVVVAAEYLKASNEQLLRALMLSHLLAIYIKHHQHKLSALCAVTTAAMGSAAGITYLLGGQYQQISYAVRSMIGDVAGVICDGAKNACAMKVSSAAGAAMKSSLMAIDNICVTGEEGIVANDVDSSIRNLSALANDAMTHTDQQILNIMVQKAQ</sequence>
<comment type="similarity">
    <text evidence="1">Belongs to the UPF0597 family.</text>
</comment>
<keyword evidence="4" id="KW-1185">Reference proteome</keyword>
<dbReference type="InterPro" id="IPR005130">
    <property type="entry name" value="Ser_deHydtase-like_asu"/>
</dbReference>
<proteinExistence type="inferred from homology"/>
<dbReference type="Pfam" id="PF03313">
    <property type="entry name" value="SDH_alpha"/>
    <property type="match status" value="1"/>
</dbReference>
<dbReference type="InterPro" id="IPR021144">
    <property type="entry name" value="UPF0597"/>
</dbReference>
<name>A0ABX7QWS2_9GAMM</name>
<evidence type="ECO:0000313" key="4">
    <source>
        <dbReference type="Proteomes" id="UP000662770"/>
    </source>
</evidence>
<gene>
    <name evidence="3" type="ORF">JYB87_04015</name>
</gene>
<evidence type="ECO:0000259" key="2">
    <source>
        <dbReference type="Pfam" id="PF03313"/>
    </source>
</evidence>
<reference evidence="3 4" key="1">
    <citation type="submission" date="2021-03" db="EMBL/GenBank/DDBJ databases">
        <title>Novel species identification of genus Shewanella.</title>
        <authorList>
            <person name="Liu G."/>
            <person name="Zhang Q."/>
        </authorList>
    </citation>
    <scope>NUCLEOTIDE SEQUENCE [LARGE SCALE GENOMIC DNA]</scope>
    <source>
        <strain evidence="3 4">FJAT-51800</strain>
    </source>
</reference>